<keyword evidence="4 10" id="KW-1133">Transmembrane helix</keyword>
<feature type="transmembrane region" description="Helical" evidence="10">
    <location>
        <begin position="5"/>
        <end position="25"/>
    </location>
</feature>
<evidence type="ECO:0000256" key="5">
    <source>
        <dbReference type="ARBA" id="ARBA00023136"/>
    </source>
</evidence>
<feature type="binding site" evidence="10">
    <location>
        <position position="73"/>
    </location>
    <ligand>
        <name>Na(+)</name>
        <dbReference type="ChEBI" id="CHEBI:29101"/>
        <note>structural</note>
    </ligand>
</feature>
<keyword evidence="10" id="KW-0813">Transport</keyword>
<keyword evidence="10" id="KW-0915">Sodium</keyword>
<evidence type="ECO:0000256" key="6">
    <source>
        <dbReference type="ARBA" id="ARBA00023303"/>
    </source>
</evidence>
<keyword evidence="5 10" id="KW-0472">Membrane</keyword>
<dbReference type="HAMAP" id="MF_00454">
    <property type="entry name" value="FluC"/>
    <property type="match status" value="1"/>
</dbReference>
<evidence type="ECO:0000256" key="9">
    <source>
        <dbReference type="ARBA" id="ARBA00049940"/>
    </source>
</evidence>
<dbReference type="PANTHER" id="PTHR28259:SF1">
    <property type="entry name" value="FLUORIDE EXPORT PROTEIN 1-RELATED"/>
    <property type="match status" value="1"/>
</dbReference>
<feature type="transmembrane region" description="Helical" evidence="10">
    <location>
        <begin position="31"/>
        <end position="50"/>
    </location>
</feature>
<keyword evidence="2 10" id="KW-1003">Cell membrane</keyword>
<gene>
    <name evidence="10" type="primary">fluC</name>
    <name evidence="10" type="synonym">crcB</name>
    <name evidence="11" type="ORF">SporoS204_04145</name>
</gene>
<evidence type="ECO:0000256" key="4">
    <source>
        <dbReference type="ARBA" id="ARBA00022989"/>
    </source>
</evidence>
<evidence type="ECO:0000256" key="2">
    <source>
        <dbReference type="ARBA" id="ARBA00022475"/>
    </source>
</evidence>
<sequence>MRKRLYIGVAGAFGASTRLLVGQLLIVSGSFPVATFLVNMVGTFVLCYIVERARLGGSLSPLMVTVITTGFLGAFTTFSAVSVETVELLSDGFFGLAGTYVASSLAGGLAMATLGFSLARRCSS</sequence>
<comment type="subcellular location">
    <subcellularLocation>
        <location evidence="1 10">Cell membrane</location>
        <topology evidence="1 10">Multi-pass membrane protein</topology>
    </subcellularLocation>
</comment>
<feature type="transmembrane region" description="Helical" evidence="10">
    <location>
        <begin position="62"/>
        <end position="81"/>
    </location>
</feature>
<keyword evidence="10" id="KW-0406">Ion transport</keyword>
<reference evidence="11 12" key="1">
    <citation type="submission" date="2016-04" db="EMBL/GenBank/DDBJ databases">
        <title>Comparative Genomics and Epigenetics of Sporosarcina ureae.</title>
        <authorList>
            <person name="Oliver A.S."/>
            <person name="Cooper K.K."/>
        </authorList>
    </citation>
    <scope>NUCLEOTIDE SEQUENCE [LARGE SCALE GENOMIC DNA]</scope>
    <source>
        <strain evidence="11 12">S204</strain>
    </source>
</reference>
<keyword evidence="6 10" id="KW-0407">Ion channel</keyword>
<dbReference type="Proteomes" id="UP000192486">
    <property type="component" value="Chromosome"/>
</dbReference>
<name>A0ABM6JU28_SPOUR</name>
<evidence type="ECO:0000313" key="12">
    <source>
        <dbReference type="Proteomes" id="UP000192486"/>
    </source>
</evidence>
<dbReference type="PANTHER" id="PTHR28259">
    <property type="entry name" value="FLUORIDE EXPORT PROTEIN 1-RELATED"/>
    <property type="match status" value="1"/>
</dbReference>
<organism evidence="11 12">
    <name type="scientific">Sporosarcina ureae</name>
    <dbReference type="NCBI Taxonomy" id="1571"/>
    <lineage>
        <taxon>Bacteria</taxon>
        <taxon>Bacillati</taxon>
        <taxon>Bacillota</taxon>
        <taxon>Bacilli</taxon>
        <taxon>Bacillales</taxon>
        <taxon>Caryophanaceae</taxon>
        <taxon>Sporosarcina</taxon>
    </lineage>
</organism>
<dbReference type="InterPro" id="IPR003691">
    <property type="entry name" value="FluC"/>
</dbReference>
<proteinExistence type="inferred from homology"/>
<dbReference type="EMBL" id="CP015108">
    <property type="protein sequence ID" value="ARF13446.1"/>
    <property type="molecule type" value="Genomic_DNA"/>
</dbReference>
<comment type="activity regulation">
    <text evidence="10">Na(+) is not transported, but it plays an essential structural role and its presence is essential for fluoride channel function.</text>
</comment>
<feature type="binding site" evidence="10">
    <location>
        <position position="76"/>
    </location>
    <ligand>
        <name>Na(+)</name>
        <dbReference type="ChEBI" id="CHEBI:29101"/>
        <note>structural</note>
    </ligand>
</feature>
<feature type="transmembrane region" description="Helical" evidence="10">
    <location>
        <begin position="93"/>
        <end position="119"/>
    </location>
</feature>
<comment type="similarity">
    <text evidence="7 10">Belongs to the fluoride channel Fluc/FEX (TC 1.A.43) family.</text>
</comment>
<evidence type="ECO:0000256" key="7">
    <source>
        <dbReference type="ARBA" id="ARBA00035120"/>
    </source>
</evidence>
<keyword evidence="12" id="KW-1185">Reference proteome</keyword>
<evidence type="ECO:0000256" key="1">
    <source>
        <dbReference type="ARBA" id="ARBA00004651"/>
    </source>
</evidence>
<keyword evidence="3 10" id="KW-0812">Transmembrane</keyword>
<evidence type="ECO:0000256" key="8">
    <source>
        <dbReference type="ARBA" id="ARBA00035585"/>
    </source>
</evidence>
<protein>
    <recommendedName>
        <fullName evidence="10">Fluoride-specific ion channel FluC</fullName>
    </recommendedName>
</protein>
<dbReference type="Pfam" id="PF02537">
    <property type="entry name" value="CRCB"/>
    <property type="match status" value="1"/>
</dbReference>
<dbReference type="RefSeq" id="WP_029055146.1">
    <property type="nucleotide sequence ID" value="NZ_CP015108.1"/>
</dbReference>
<evidence type="ECO:0000256" key="10">
    <source>
        <dbReference type="HAMAP-Rule" id="MF_00454"/>
    </source>
</evidence>
<accession>A0ABM6JU28</accession>
<evidence type="ECO:0000313" key="11">
    <source>
        <dbReference type="EMBL" id="ARF13446.1"/>
    </source>
</evidence>
<comment type="function">
    <text evidence="9 10">Fluoride-specific ion channel. Important for reducing fluoride concentration in the cell, thus reducing its toxicity.</text>
</comment>
<comment type="catalytic activity">
    <reaction evidence="8">
        <text>fluoride(in) = fluoride(out)</text>
        <dbReference type="Rhea" id="RHEA:76159"/>
        <dbReference type="ChEBI" id="CHEBI:17051"/>
    </reaction>
    <physiologicalReaction direction="left-to-right" evidence="8">
        <dbReference type="Rhea" id="RHEA:76160"/>
    </physiologicalReaction>
</comment>
<evidence type="ECO:0000256" key="3">
    <source>
        <dbReference type="ARBA" id="ARBA00022692"/>
    </source>
</evidence>
<keyword evidence="10" id="KW-0479">Metal-binding</keyword>